<keyword evidence="1" id="KW-0813">Transport</keyword>
<dbReference type="InterPro" id="IPR010980">
    <property type="entry name" value="Cyt_c/b562"/>
</dbReference>
<dbReference type="GO" id="GO:0042597">
    <property type="term" value="C:periplasmic space"/>
    <property type="evidence" value="ECO:0007669"/>
    <property type="project" value="InterPro"/>
</dbReference>
<dbReference type="PRINTS" id="PR00608">
    <property type="entry name" value="CYTCHROMECII"/>
</dbReference>
<evidence type="ECO:0000256" key="7">
    <source>
        <dbReference type="PIRSR" id="PIRSR000027-2"/>
    </source>
</evidence>
<dbReference type="Proteomes" id="UP000193495">
    <property type="component" value="Unassembled WGS sequence"/>
</dbReference>
<dbReference type="Gene3D" id="1.20.120.10">
    <property type="entry name" value="Cytochrome c/b562"/>
    <property type="match status" value="1"/>
</dbReference>
<dbReference type="GO" id="GO:0009055">
    <property type="term" value="F:electron transfer activity"/>
    <property type="evidence" value="ECO:0007669"/>
    <property type="project" value="InterPro"/>
</dbReference>
<evidence type="ECO:0000256" key="5">
    <source>
        <dbReference type="ARBA" id="ARBA00023004"/>
    </source>
</evidence>
<dbReference type="InterPro" id="IPR015984">
    <property type="entry name" value="Cyt_c_prime_subgr"/>
</dbReference>
<dbReference type="GO" id="GO:0005506">
    <property type="term" value="F:iron ion binding"/>
    <property type="evidence" value="ECO:0007669"/>
    <property type="project" value="InterPro"/>
</dbReference>
<evidence type="ECO:0000313" key="10">
    <source>
        <dbReference type="EMBL" id="PSK83429.1"/>
    </source>
</evidence>
<dbReference type="SUPFAM" id="SSF47175">
    <property type="entry name" value="Cytochromes"/>
    <property type="match status" value="1"/>
</dbReference>
<name>A0A1X6ZW54_9RHOB</name>
<evidence type="ECO:0000256" key="8">
    <source>
        <dbReference type="SAM" id="MobiDB-lite"/>
    </source>
</evidence>
<dbReference type="Proteomes" id="UP000240624">
    <property type="component" value="Unassembled WGS sequence"/>
</dbReference>
<feature type="signal peptide" evidence="9">
    <location>
        <begin position="1"/>
        <end position="22"/>
    </location>
</feature>
<protein>
    <submittedName>
        <fullName evidence="10 11">Cytochrome c</fullName>
    </submittedName>
</protein>
<feature type="compositionally biased region" description="Basic and acidic residues" evidence="8">
    <location>
        <begin position="147"/>
        <end position="157"/>
    </location>
</feature>
<feature type="region of interest" description="Disordered" evidence="8">
    <location>
        <begin position="138"/>
        <end position="157"/>
    </location>
</feature>
<keyword evidence="2 7" id="KW-0349">Heme</keyword>
<accession>A0A1X6ZW54</accession>
<dbReference type="InterPro" id="IPR012127">
    <property type="entry name" value="Cyt_c_prime"/>
</dbReference>
<evidence type="ECO:0000313" key="12">
    <source>
        <dbReference type="Proteomes" id="UP000193495"/>
    </source>
</evidence>
<gene>
    <name evidence="10" type="ORF">CLV79_1108</name>
    <name evidence="11" type="ORF">LOS8367_03072</name>
</gene>
<evidence type="ECO:0000256" key="9">
    <source>
        <dbReference type="SAM" id="SignalP"/>
    </source>
</evidence>
<sequence>MLGRFLAAVTLGALIAVPGSHARANGDSVIEYRQHLMRAIGGHMAAVAAVVKGRLPLTEHIAEHAELIEKAAELVPAAFEEQVSDGLTDAQPEIWSKMDEFVELNAEMAQASAALANAAEEGDMRDIAMAMQSLGKSCGSCHQPFRKPKEESYKQPR</sequence>
<evidence type="ECO:0000313" key="13">
    <source>
        <dbReference type="Proteomes" id="UP000240624"/>
    </source>
</evidence>
<evidence type="ECO:0000256" key="6">
    <source>
        <dbReference type="PIRSR" id="PIRSR000027-1"/>
    </source>
</evidence>
<feature type="binding site" description="axial binding residue" evidence="6">
    <location>
        <position position="142"/>
    </location>
    <ligand>
        <name>heme c</name>
        <dbReference type="ChEBI" id="CHEBI:61717"/>
    </ligand>
    <ligandPart>
        <name>Fe</name>
        <dbReference type="ChEBI" id="CHEBI:18248"/>
    </ligandPart>
</feature>
<proteinExistence type="predicted"/>
<dbReference type="GO" id="GO:0022900">
    <property type="term" value="P:electron transport chain"/>
    <property type="evidence" value="ECO:0007669"/>
    <property type="project" value="InterPro"/>
</dbReference>
<keyword evidence="13" id="KW-1185">Reference proteome</keyword>
<evidence type="ECO:0000256" key="2">
    <source>
        <dbReference type="ARBA" id="ARBA00022617"/>
    </source>
</evidence>
<dbReference type="EMBL" id="PYGB01000010">
    <property type="protein sequence ID" value="PSK83429.1"/>
    <property type="molecule type" value="Genomic_DNA"/>
</dbReference>
<dbReference type="PROSITE" id="PS51009">
    <property type="entry name" value="CYTCII"/>
    <property type="match status" value="1"/>
</dbReference>
<keyword evidence="3 6" id="KW-0479">Metal-binding</keyword>
<evidence type="ECO:0000256" key="1">
    <source>
        <dbReference type="ARBA" id="ARBA00022448"/>
    </source>
</evidence>
<dbReference type="EMBL" id="FWFY01000011">
    <property type="protein sequence ID" value="SLN63457.1"/>
    <property type="molecule type" value="Genomic_DNA"/>
</dbReference>
<evidence type="ECO:0000256" key="4">
    <source>
        <dbReference type="ARBA" id="ARBA00022982"/>
    </source>
</evidence>
<feature type="binding site" description="covalent" evidence="7">
    <location>
        <position position="138"/>
    </location>
    <ligand>
        <name>heme c</name>
        <dbReference type="ChEBI" id="CHEBI:61717"/>
    </ligand>
</feature>
<dbReference type="InterPro" id="IPR002321">
    <property type="entry name" value="Cyt_c_II"/>
</dbReference>
<reference evidence="11 12" key="1">
    <citation type="submission" date="2017-03" db="EMBL/GenBank/DDBJ databases">
        <authorList>
            <person name="Afonso C.L."/>
            <person name="Miller P.J."/>
            <person name="Scott M.A."/>
            <person name="Spackman E."/>
            <person name="Goraichik I."/>
            <person name="Dimitrov K.M."/>
            <person name="Suarez D.L."/>
            <person name="Swayne D.E."/>
        </authorList>
    </citation>
    <scope>NUCLEOTIDE SEQUENCE [LARGE SCALE GENOMIC DNA]</scope>
    <source>
        <strain evidence="11 12">CECT 8367</strain>
    </source>
</reference>
<dbReference type="GO" id="GO:0020037">
    <property type="term" value="F:heme binding"/>
    <property type="evidence" value="ECO:0007669"/>
    <property type="project" value="InterPro"/>
</dbReference>
<keyword evidence="5 6" id="KW-0408">Iron</keyword>
<dbReference type="RefSeq" id="WP_085897397.1">
    <property type="nucleotide sequence ID" value="NZ_FWFY01000011.1"/>
</dbReference>
<reference evidence="10 13" key="2">
    <citation type="submission" date="2018-03" db="EMBL/GenBank/DDBJ databases">
        <title>Genomic Encyclopedia of Archaeal and Bacterial Type Strains, Phase II (KMG-II): from individual species to whole genera.</title>
        <authorList>
            <person name="Goeker M."/>
        </authorList>
    </citation>
    <scope>NUCLEOTIDE SEQUENCE [LARGE SCALE GENOMIC DNA]</scope>
    <source>
        <strain evidence="10 13">DSM 29956</strain>
    </source>
</reference>
<evidence type="ECO:0000313" key="11">
    <source>
        <dbReference type="EMBL" id="SLN63457.1"/>
    </source>
</evidence>
<dbReference type="OrthoDB" id="8115790at2"/>
<dbReference type="PIRSF" id="PIRSF000027">
    <property type="entry name" value="Cytc_c_prime"/>
    <property type="match status" value="1"/>
</dbReference>
<organism evidence="11 12">
    <name type="scientific">Limimaricola soesokkakensis</name>
    <dbReference type="NCBI Taxonomy" id="1343159"/>
    <lineage>
        <taxon>Bacteria</taxon>
        <taxon>Pseudomonadati</taxon>
        <taxon>Pseudomonadota</taxon>
        <taxon>Alphaproteobacteria</taxon>
        <taxon>Rhodobacterales</taxon>
        <taxon>Paracoccaceae</taxon>
        <taxon>Limimaricola</taxon>
    </lineage>
</organism>
<keyword evidence="4" id="KW-0249">Electron transport</keyword>
<feature type="binding site" description="covalent" evidence="7">
    <location>
        <position position="141"/>
    </location>
    <ligand>
        <name>heme c</name>
        <dbReference type="ChEBI" id="CHEBI:61717"/>
    </ligand>
</feature>
<comment type="PTM">
    <text evidence="7">Binds 1 heme group per subunit.</text>
</comment>
<evidence type="ECO:0000256" key="3">
    <source>
        <dbReference type="ARBA" id="ARBA00022723"/>
    </source>
</evidence>
<dbReference type="AlphaFoldDB" id="A0A1X6ZW54"/>
<feature type="chain" id="PRO_5044568325" evidence="9">
    <location>
        <begin position="23"/>
        <end position="157"/>
    </location>
</feature>
<keyword evidence="9" id="KW-0732">Signal</keyword>
<dbReference type="Pfam" id="PF01322">
    <property type="entry name" value="Cytochrom_C_2"/>
    <property type="match status" value="1"/>
</dbReference>